<feature type="domain" description="Multidrug resistance protein MdtA-like alpha-helical hairpin" evidence="4">
    <location>
        <begin position="99"/>
        <end position="163"/>
    </location>
</feature>
<dbReference type="PANTHER" id="PTHR30158:SF23">
    <property type="entry name" value="MULTIDRUG RESISTANCE PROTEIN MEXA"/>
    <property type="match status" value="1"/>
</dbReference>
<dbReference type="PANTHER" id="PTHR30158">
    <property type="entry name" value="ACRA/E-RELATED COMPONENT OF DRUG EFFLUX TRANSPORTER"/>
    <property type="match status" value="1"/>
</dbReference>
<dbReference type="EMBL" id="JBHULN010000019">
    <property type="protein sequence ID" value="MFD2573630.1"/>
    <property type="molecule type" value="Genomic_DNA"/>
</dbReference>
<comment type="caution">
    <text evidence="8">The sequence shown here is derived from an EMBL/GenBank/DDBJ whole genome shotgun (WGS) entry which is preliminary data.</text>
</comment>
<feature type="domain" description="Multidrug resistance protein MdtA-like C-terminal permuted SH3" evidence="7">
    <location>
        <begin position="292"/>
        <end position="352"/>
    </location>
</feature>
<dbReference type="SUPFAM" id="SSF111369">
    <property type="entry name" value="HlyD-like secretion proteins"/>
    <property type="match status" value="1"/>
</dbReference>
<dbReference type="Pfam" id="PF25917">
    <property type="entry name" value="BSH_RND"/>
    <property type="match status" value="1"/>
</dbReference>
<dbReference type="InterPro" id="IPR058624">
    <property type="entry name" value="MdtA-like_HH"/>
</dbReference>
<dbReference type="Pfam" id="PF25876">
    <property type="entry name" value="HH_MFP_RND"/>
    <property type="match status" value="1"/>
</dbReference>
<feature type="domain" description="Multidrug resistance protein MdtA-like barrel-sandwich hybrid" evidence="5">
    <location>
        <begin position="59"/>
        <end position="194"/>
    </location>
</feature>
<dbReference type="Gene3D" id="2.40.420.20">
    <property type="match status" value="1"/>
</dbReference>
<evidence type="ECO:0000313" key="8">
    <source>
        <dbReference type="EMBL" id="MFD2573630.1"/>
    </source>
</evidence>
<name>A0ABW5M9F8_9BACT</name>
<evidence type="ECO:0000259" key="4">
    <source>
        <dbReference type="Pfam" id="PF25876"/>
    </source>
</evidence>
<evidence type="ECO:0000259" key="6">
    <source>
        <dbReference type="Pfam" id="PF25944"/>
    </source>
</evidence>
<dbReference type="InterPro" id="IPR058626">
    <property type="entry name" value="MdtA-like_b-barrel"/>
</dbReference>
<gene>
    <name evidence="8" type="ORF">ACFSUS_23525</name>
</gene>
<comment type="similarity">
    <text evidence="2">Belongs to the membrane fusion protein (MFP) (TC 8.A.1) family.</text>
</comment>
<dbReference type="Gene3D" id="1.10.287.470">
    <property type="entry name" value="Helix hairpin bin"/>
    <property type="match status" value="1"/>
</dbReference>
<feature type="domain" description="Multidrug resistance protein MdtA-like beta-barrel" evidence="6">
    <location>
        <begin position="204"/>
        <end position="289"/>
    </location>
</feature>
<dbReference type="InterPro" id="IPR058625">
    <property type="entry name" value="MdtA-like_BSH"/>
</dbReference>
<evidence type="ECO:0000256" key="3">
    <source>
        <dbReference type="SAM" id="Coils"/>
    </source>
</evidence>
<dbReference type="Gene3D" id="2.40.50.100">
    <property type="match status" value="1"/>
</dbReference>
<dbReference type="InterPro" id="IPR006143">
    <property type="entry name" value="RND_pump_MFP"/>
</dbReference>
<feature type="coiled-coil region" evidence="3">
    <location>
        <begin position="92"/>
        <end position="164"/>
    </location>
</feature>
<evidence type="ECO:0000259" key="7">
    <source>
        <dbReference type="Pfam" id="PF25967"/>
    </source>
</evidence>
<evidence type="ECO:0000259" key="5">
    <source>
        <dbReference type="Pfam" id="PF25917"/>
    </source>
</evidence>
<proteinExistence type="inferred from homology"/>
<dbReference type="RefSeq" id="WP_381526479.1">
    <property type="nucleotide sequence ID" value="NZ_JBHULN010000019.1"/>
</dbReference>
<accession>A0ABW5M9F8</accession>
<organism evidence="8 9">
    <name type="scientific">Spirosoma soli</name>
    <dbReference type="NCBI Taxonomy" id="1770529"/>
    <lineage>
        <taxon>Bacteria</taxon>
        <taxon>Pseudomonadati</taxon>
        <taxon>Bacteroidota</taxon>
        <taxon>Cytophagia</taxon>
        <taxon>Cytophagales</taxon>
        <taxon>Cytophagaceae</taxon>
        <taxon>Spirosoma</taxon>
    </lineage>
</organism>
<reference evidence="9" key="1">
    <citation type="journal article" date="2019" name="Int. J. Syst. Evol. Microbiol.">
        <title>The Global Catalogue of Microorganisms (GCM) 10K type strain sequencing project: providing services to taxonomists for standard genome sequencing and annotation.</title>
        <authorList>
            <consortium name="The Broad Institute Genomics Platform"/>
            <consortium name="The Broad Institute Genome Sequencing Center for Infectious Disease"/>
            <person name="Wu L."/>
            <person name="Ma J."/>
        </authorList>
    </citation>
    <scope>NUCLEOTIDE SEQUENCE [LARGE SCALE GENOMIC DNA]</scope>
    <source>
        <strain evidence="9">KCTC 42805</strain>
    </source>
</reference>
<evidence type="ECO:0000256" key="2">
    <source>
        <dbReference type="ARBA" id="ARBA00009477"/>
    </source>
</evidence>
<evidence type="ECO:0000313" key="9">
    <source>
        <dbReference type="Proteomes" id="UP001597469"/>
    </source>
</evidence>
<sequence>MKYYPGINVLLISTVLAGCTAKSEDKQQVETQALPVIQLTNQNTTLDHDYASTLEAVQNVEIRARVAGYLDKILVDEGQAVRKGQLLFQLNAAEYQVEVAKAQASLESATAQAKSADVELGRVKLLVDKNVISPSELKLAKAKLDAAHAAIDEAKAARANAQLRVSLATIKAPFDGVINRLPFKRGSLIEEGALLTTVSDIREMYAYFNVSEKEYLAFIKKRRDPNKPNTREVDLLLADDSHYPHEGKIETTETIFEGNSGTIAFRARFPNPDRLLRHGATGKIRLTTDVADALLVPQKAVFEVQDKNFVYVVDANNKVKTRSFIPKSRVDQFYIVQSGLRPGERVVYEGIQNIKDGMTIVPKPLPADSLRALYASVQ</sequence>
<dbReference type="Proteomes" id="UP001597469">
    <property type="component" value="Unassembled WGS sequence"/>
</dbReference>
<comment type="subcellular location">
    <subcellularLocation>
        <location evidence="1">Cell envelope</location>
    </subcellularLocation>
</comment>
<keyword evidence="9" id="KW-1185">Reference proteome</keyword>
<dbReference type="NCBIfam" id="TIGR01730">
    <property type="entry name" value="RND_mfp"/>
    <property type="match status" value="1"/>
</dbReference>
<protein>
    <submittedName>
        <fullName evidence="8">Efflux RND transporter periplasmic adaptor subunit</fullName>
    </submittedName>
</protein>
<dbReference type="Pfam" id="PF25944">
    <property type="entry name" value="Beta-barrel_RND"/>
    <property type="match status" value="1"/>
</dbReference>
<dbReference type="PROSITE" id="PS51257">
    <property type="entry name" value="PROKAR_LIPOPROTEIN"/>
    <property type="match status" value="1"/>
</dbReference>
<dbReference type="Gene3D" id="2.40.30.170">
    <property type="match status" value="1"/>
</dbReference>
<dbReference type="InterPro" id="IPR058627">
    <property type="entry name" value="MdtA-like_C"/>
</dbReference>
<keyword evidence="3" id="KW-0175">Coiled coil</keyword>
<evidence type="ECO:0000256" key="1">
    <source>
        <dbReference type="ARBA" id="ARBA00004196"/>
    </source>
</evidence>
<dbReference type="Pfam" id="PF25967">
    <property type="entry name" value="RND-MFP_C"/>
    <property type="match status" value="1"/>
</dbReference>